<sequence>MKIIKGIPGLLYKGYAGVIFSATLVIFYPPLYFLVRSEKTQSFSMRVFTLWSQAFHYLILMPPHRKISAALSNQQPMIICANHASYMDITIMHSVLRNKKIIFMGKHEILGYPLLNHFFKTLHIPVNRDDKHQSARAFVKAIRALKNGWSVVIFPEGGIPDGQRPKMVPFKPGAFRLAQSAGVPILPITFVNNYRLFSDPEDLWGKARPGISKVVIHQPILPQDYENMSLDELSEQVYKIIDAPLRNLY</sequence>
<evidence type="ECO:0000256" key="4">
    <source>
        <dbReference type="SAM" id="Phobius"/>
    </source>
</evidence>
<evidence type="ECO:0000259" key="5">
    <source>
        <dbReference type="SMART" id="SM00563"/>
    </source>
</evidence>
<protein>
    <recommendedName>
        <fullName evidence="5">Phospholipid/glycerol acyltransferase domain-containing protein</fullName>
    </recommendedName>
</protein>
<dbReference type="PANTHER" id="PTHR10434:SF11">
    <property type="entry name" value="1-ACYL-SN-GLYCEROL-3-PHOSPHATE ACYLTRANSFERASE"/>
    <property type="match status" value="1"/>
</dbReference>
<feature type="transmembrane region" description="Helical" evidence="4">
    <location>
        <begin position="12"/>
        <end position="31"/>
    </location>
</feature>
<dbReference type="RefSeq" id="WP_343784850.1">
    <property type="nucleotide sequence ID" value="NZ_BAAAFH010000003.1"/>
</dbReference>
<dbReference type="CDD" id="cd07989">
    <property type="entry name" value="LPLAT_AGPAT-like"/>
    <property type="match status" value="1"/>
</dbReference>
<evidence type="ECO:0000256" key="2">
    <source>
        <dbReference type="ARBA" id="ARBA00022679"/>
    </source>
</evidence>
<dbReference type="SUPFAM" id="SSF69593">
    <property type="entry name" value="Glycerol-3-phosphate (1)-acyltransferase"/>
    <property type="match status" value="1"/>
</dbReference>
<dbReference type="Pfam" id="PF01553">
    <property type="entry name" value="Acyltransferase"/>
    <property type="match status" value="1"/>
</dbReference>
<name>A0ABN1MMI6_9FLAO</name>
<keyword evidence="7" id="KW-1185">Reference proteome</keyword>
<evidence type="ECO:0000256" key="3">
    <source>
        <dbReference type="ARBA" id="ARBA00023315"/>
    </source>
</evidence>
<feature type="domain" description="Phospholipid/glycerol acyltransferase" evidence="5">
    <location>
        <begin position="77"/>
        <end position="193"/>
    </location>
</feature>
<keyword evidence="4" id="KW-0472">Membrane</keyword>
<dbReference type="Proteomes" id="UP001501126">
    <property type="component" value="Unassembled WGS sequence"/>
</dbReference>
<keyword evidence="2" id="KW-0808">Transferase</keyword>
<proteinExistence type="predicted"/>
<dbReference type="SMART" id="SM00563">
    <property type="entry name" value="PlsC"/>
    <property type="match status" value="1"/>
</dbReference>
<gene>
    <name evidence="6" type="ORF">GCM10009118_05290</name>
</gene>
<accession>A0ABN1MMI6</accession>
<dbReference type="InterPro" id="IPR002123">
    <property type="entry name" value="Plipid/glycerol_acylTrfase"/>
</dbReference>
<dbReference type="PANTHER" id="PTHR10434">
    <property type="entry name" value="1-ACYL-SN-GLYCEROL-3-PHOSPHATE ACYLTRANSFERASE"/>
    <property type="match status" value="1"/>
</dbReference>
<comment type="caution">
    <text evidence="6">The sequence shown here is derived from an EMBL/GenBank/DDBJ whole genome shotgun (WGS) entry which is preliminary data.</text>
</comment>
<evidence type="ECO:0000256" key="1">
    <source>
        <dbReference type="ARBA" id="ARBA00005189"/>
    </source>
</evidence>
<keyword evidence="3" id="KW-0012">Acyltransferase</keyword>
<keyword evidence="4" id="KW-0812">Transmembrane</keyword>
<evidence type="ECO:0000313" key="7">
    <source>
        <dbReference type="Proteomes" id="UP001501126"/>
    </source>
</evidence>
<reference evidence="6 7" key="1">
    <citation type="journal article" date="2019" name="Int. J. Syst. Evol. Microbiol.">
        <title>The Global Catalogue of Microorganisms (GCM) 10K type strain sequencing project: providing services to taxonomists for standard genome sequencing and annotation.</title>
        <authorList>
            <consortium name="The Broad Institute Genomics Platform"/>
            <consortium name="The Broad Institute Genome Sequencing Center for Infectious Disease"/>
            <person name="Wu L."/>
            <person name="Ma J."/>
        </authorList>
    </citation>
    <scope>NUCLEOTIDE SEQUENCE [LARGE SCALE GENOMIC DNA]</scope>
    <source>
        <strain evidence="6 7">JCM 16083</strain>
    </source>
</reference>
<comment type="pathway">
    <text evidence="1">Lipid metabolism.</text>
</comment>
<evidence type="ECO:0000313" key="6">
    <source>
        <dbReference type="EMBL" id="GAA0874121.1"/>
    </source>
</evidence>
<dbReference type="EMBL" id="BAAAFH010000003">
    <property type="protein sequence ID" value="GAA0874121.1"/>
    <property type="molecule type" value="Genomic_DNA"/>
</dbReference>
<keyword evidence="4" id="KW-1133">Transmembrane helix</keyword>
<organism evidence="6 7">
    <name type="scientific">Wandonia haliotis</name>
    <dbReference type="NCBI Taxonomy" id="574963"/>
    <lineage>
        <taxon>Bacteria</taxon>
        <taxon>Pseudomonadati</taxon>
        <taxon>Bacteroidota</taxon>
        <taxon>Flavobacteriia</taxon>
        <taxon>Flavobacteriales</taxon>
        <taxon>Crocinitomicaceae</taxon>
        <taxon>Wandonia</taxon>
    </lineage>
</organism>